<dbReference type="PROSITE" id="PS00109">
    <property type="entry name" value="PROTEIN_KINASE_TYR"/>
    <property type="match status" value="1"/>
</dbReference>
<evidence type="ECO:0000256" key="1">
    <source>
        <dbReference type="ARBA" id="ARBA00004479"/>
    </source>
</evidence>
<dbReference type="InterPro" id="IPR008266">
    <property type="entry name" value="Tyr_kinase_AS"/>
</dbReference>
<dbReference type="Pfam" id="PF21114">
    <property type="entry name" value="DDR1-2_DS-like"/>
    <property type="match status" value="1"/>
</dbReference>
<keyword evidence="12" id="KW-1185">Reference proteome</keyword>
<evidence type="ECO:0000256" key="8">
    <source>
        <dbReference type="SAM" id="MobiDB-lite"/>
    </source>
</evidence>
<reference evidence="11" key="1">
    <citation type="journal article" date="2023" name="Mol. Biol. Evol.">
        <title>Third-Generation Sequencing Reveals the Adaptive Role of the Epigenome in Three Deep-Sea Polychaetes.</title>
        <authorList>
            <person name="Perez M."/>
            <person name="Aroh O."/>
            <person name="Sun Y."/>
            <person name="Lan Y."/>
            <person name="Juniper S.K."/>
            <person name="Young C.R."/>
            <person name="Angers B."/>
            <person name="Qian P.Y."/>
        </authorList>
    </citation>
    <scope>NUCLEOTIDE SEQUENCE</scope>
    <source>
        <strain evidence="11">P08H-3</strain>
    </source>
</reference>
<dbReference type="GO" id="GO:0005886">
    <property type="term" value="C:plasma membrane"/>
    <property type="evidence" value="ECO:0007669"/>
    <property type="project" value="TreeGrafter"/>
</dbReference>
<dbReference type="PRINTS" id="PR00109">
    <property type="entry name" value="TYRKINASE"/>
</dbReference>
<keyword evidence="2 9" id="KW-0812">Transmembrane</keyword>
<evidence type="ECO:0000256" key="5">
    <source>
        <dbReference type="ARBA" id="ARBA00023136"/>
    </source>
</evidence>
<dbReference type="InterPro" id="IPR048525">
    <property type="entry name" value="DDR1-2_DS-like"/>
</dbReference>
<gene>
    <name evidence="11" type="ORF">LSH36_327g03009</name>
</gene>
<sequence>MPQGQSRGAEVDLFDLTYDGTEKDNYLSGGLGQLTDNQVGTWNFRLDIDQTGHRGYEWIGWRNDSLNSGPVDIIFQFDEPRNISAVTVHCNNLFSKDIRVFRRAEVYTSTDHPDFDDQPVVYDYYRDDVIYHARNVTIPIPHLVAEYVKLRLHFDARWMLISEITFHSESTGNDTEPNETEVVVGSEFIKPVSTPRTVTIRNPNSTSPTRLIAASTLLTTIISNLNRDENSQPPLLMRPSPNGDEEQGAKKESSSAPPSIVSTPFSVRNQPHHHGNVTDTYIGIIIGTLTALILLLAGLGLYFMMRRRRKDYDHTSLKVFTTDDLTYIPSAKLTNGGNMYNAVATAERRELTQKKVTAETRLQNRKLPAPPISEEVADNEANMSRDYATPDLNQLSPLVVSLPPSPVYLSTSTPSSTPHHHHGHDHRSPLPLPPPHGHMMAGHVTNIQSWSGNSMYALPNSDVDRKEDRNVAEFPRHVLKFVEKLGQGQFGEIHLCQVDNISSFVADGFLQNVDTPSRSALVAVKMLHPNTNGMVSYGCLIYMVTQIASGMKYLETLNMVHRDLATRNCLIGHLYTVKISDFGMSRSLYSEDYCKIDGNTVLPIRWMAWESVLLGKFSCKSDVWSFGVTLWEVLTFARQRPYGDLGDDRVLENCASCYHDNEEEHQRPQLLLPQPPNCPKEIYDLMVECCHRDEMLRPTFKEIHMFLSRKNMGYNPGEEKPMRYALGYIKTT</sequence>
<keyword evidence="3" id="KW-0732">Signal</keyword>
<keyword evidence="4 9" id="KW-1133">Transmembrane helix</keyword>
<feature type="transmembrane region" description="Helical" evidence="9">
    <location>
        <begin position="281"/>
        <end position="304"/>
    </location>
</feature>
<dbReference type="GO" id="GO:0010976">
    <property type="term" value="P:positive regulation of neuron projection development"/>
    <property type="evidence" value="ECO:0007669"/>
    <property type="project" value="TreeGrafter"/>
</dbReference>
<dbReference type="PROSITE" id="PS50011">
    <property type="entry name" value="PROTEIN_KINASE_DOM"/>
    <property type="match status" value="1"/>
</dbReference>
<keyword evidence="5 9" id="KW-0472">Membrane</keyword>
<dbReference type="SMART" id="SM00219">
    <property type="entry name" value="TyrKc"/>
    <property type="match status" value="1"/>
</dbReference>
<dbReference type="FunFam" id="1.10.510.10:FF:000053">
    <property type="entry name" value="Epithelial discoidin domain-containing receptor 1"/>
    <property type="match status" value="1"/>
</dbReference>
<dbReference type="InterPro" id="IPR011009">
    <property type="entry name" value="Kinase-like_dom_sf"/>
</dbReference>
<feature type="compositionally biased region" description="Polar residues" evidence="8">
    <location>
        <begin position="254"/>
        <end position="269"/>
    </location>
</feature>
<dbReference type="PANTHER" id="PTHR24416">
    <property type="entry name" value="TYROSINE-PROTEIN KINASE RECEPTOR"/>
    <property type="match status" value="1"/>
</dbReference>
<dbReference type="InterPro" id="IPR000719">
    <property type="entry name" value="Prot_kinase_dom"/>
</dbReference>
<dbReference type="Gene3D" id="2.60.120.1190">
    <property type="match status" value="1"/>
</dbReference>
<feature type="region of interest" description="Disordered" evidence="8">
    <location>
        <begin position="228"/>
        <end position="272"/>
    </location>
</feature>
<dbReference type="Gene3D" id="3.30.200.20">
    <property type="entry name" value="Phosphorylase Kinase, domain 1"/>
    <property type="match status" value="1"/>
</dbReference>
<proteinExistence type="predicted"/>
<feature type="region of interest" description="Disordered" evidence="8">
    <location>
        <begin position="408"/>
        <end position="434"/>
    </location>
</feature>
<protein>
    <recommendedName>
        <fullName evidence="10">Protein kinase domain-containing protein</fullName>
    </recommendedName>
</protein>
<dbReference type="GO" id="GO:0005524">
    <property type="term" value="F:ATP binding"/>
    <property type="evidence" value="ECO:0007669"/>
    <property type="project" value="InterPro"/>
</dbReference>
<dbReference type="InterPro" id="IPR020635">
    <property type="entry name" value="Tyr_kinase_cat_dom"/>
</dbReference>
<dbReference type="InterPro" id="IPR050122">
    <property type="entry name" value="RTK"/>
</dbReference>
<evidence type="ECO:0000256" key="3">
    <source>
        <dbReference type="ARBA" id="ARBA00022729"/>
    </source>
</evidence>
<dbReference type="Proteomes" id="UP001208570">
    <property type="component" value="Unassembled WGS sequence"/>
</dbReference>
<dbReference type="GO" id="GO:0043235">
    <property type="term" value="C:receptor complex"/>
    <property type="evidence" value="ECO:0007669"/>
    <property type="project" value="TreeGrafter"/>
</dbReference>
<accession>A0AAD9N0D5</accession>
<organism evidence="11 12">
    <name type="scientific">Paralvinella palmiformis</name>
    <dbReference type="NCBI Taxonomy" id="53620"/>
    <lineage>
        <taxon>Eukaryota</taxon>
        <taxon>Metazoa</taxon>
        <taxon>Spiralia</taxon>
        <taxon>Lophotrochozoa</taxon>
        <taxon>Annelida</taxon>
        <taxon>Polychaeta</taxon>
        <taxon>Sedentaria</taxon>
        <taxon>Canalipalpata</taxon>
        <taxon>Terebellida</taxon>
        <taxon>Terebelliformia</taxon>
        <taxon>Alvinellidae</taxon>
        <taxon>Paralvinella</taxon>
    </lineage>
</organism>
<dbReference type="AlphaFoldDB" id="A0AAD9N0D5"/>
<comment type="caution">
    <text evidence="11">The sequence shown here is derived from an EMBL/GenBank/DDBJ whole genome shotgun (WGS) entry which is preliminary data.</text>
</comment>
<name>A0AAD9N0D5_9ANNE</name>
<keyword evidence="6" id="KW-1015">Disulfide bond</keyword>
<dbReference type="EMBL" id="JAODUP010000327">
    <property type="protein sequence ID" value="KAK2152482.1"/>
    <property type="molecule type" value="Genomic_DNA"/>
</dbReference>
<feature type="compositionally biased region" description="Low complexity" evidence="8">
    <location>
        <begin position="408"/>
        <end position="417"/>
    </location>
</feature>
<feature type="domain" description="Protein kinase" evidence="10">
    <location>
        <begin position="430"/>
        <end position="707"/>
    </location>
</feature>
<evidence type="ECO:0000259" key="10">
    <source>
        <dbReference type="PROSITE" id="PS50011"/>
    </source>
</evidence>
<dbReference type="InterPro" id="IPR001245">
    <property type="entry name" value="Ser-Thr/Tyr_kinase_cat_dom"/>
</dbReference>
<dbReference type="Pfam" id="PF07714">
    <property type="entry name" value="PK_Tyr_Ser-Thr"/>
    <property type="match status" value="1"/>
</dbReference>
<evidence type="ECO:0000313" key="12">
    <source>
        <dbReference type="Proteomes" id="UP001208570"/>
    </source>
</evidence>
<dbReference type="Gene3D" id="1.10.510.10">
    <property type="entry name" value="Transferase(Phosphotransferase) domain 1"/>
    <property type="match status" value="1"/>
</dbReference>
<comment type="subcellular location">
    <subcellularLocation>
        <location evidence="1">Membrane</location>
        <topology evidence="1">Single-pass type I membrane protein</topology>
    </subcellularLocation>
</comment>
<evidence type="ECO:0000313" key="11">
    <source>
        <dbReference type="EMBL" id="KAK2152482.1"/>
    </source>
</evidence>
<dbReference type="PANTHER" id="PTHR24416:SF580">
    <property type="entry name" value="DISCOIDIN DOMAIN RECEPTOR, ISOFORM F"/>
    <property type="match status" value="1"/>
</dbReference>
<keyword evidence="7" id="KW-0325">Glycoprotein</keyword>
<dbReference type="SUPFAM" id="SSF56112">
    <property type="entry name" value="Protein kinase-like (PK-like)"/>
    <property type="match status" value="1"/>
</dbReference>
<evidence type="ECO:0000256" key="6">
    <source>
        <dbReference type="ARBA" id="ARBA00023157"/>
    </source>
</evidence>
<dbReference type="GO" id="GO:0051897">
    <property type="term" value="P:positive regulation of phosphatidylinositol 3-kinase/protein kinase B signal transduction"/>
    <property type="evidence" value="ECO:0007669"/>
    <property type="project" value="TreeGrafter"/>
</dbReference>
<evidence type="ECO:0000256" key="9">
    <source>
        <dbReference type="SAM" id="Phobius"/>
    </source>
</evidence>
<evidence type="ECO:0000256" key="4">
    <source>
        <dbReference type="ARBA" id="ARBA00022989"/>
    </source>
</evidence>
<evidence type="ECO:0000256" key="7">
    <source>
        <dbReference type="ARBA" id="ARBA00023180"/>
    </source>
</evidence>
<evidence type="ECO:0000256" key="2">
    <source>
        <dbReference type="ARBA" id="ARBA00022692"/>
    </source>
</evidence>
<dbReference type="GO" id="GO:0038062">
    <property type="term" value="F:protein tyrosine kinase collagen receptor activity"/>
    <property type="evidence" value="ECO:0007669"/>
    <property type="project" value="TreeGrafter"/>
</dbReference>
<dbReference type="GO" id="GO:0005518">
    <property type="term" value="F:collagen binding"/>
    <property type="evidence" value="ECO:0007669"/>
    <property type="project" value="TreeGrafter"/>
</dbReference>